<evidence type="ECO:0000256" key="4">
    <source>
        <dbReference type="ARBA" id="ARBA00022692"/>
    </source>
</evidence>
<feature type="transmembrane region" description="Helical" evidence="10">
    <location>
        <begin position="233"/>
        <end position="255"/>
    </location>
</feature>
<dbReference type="GO" id="GO:0015079">
    <property type="term" value="F:potassium ion transmembrane transporter activity"/>
    <property type="evidence" value="ECO:0007669"/>
    <property type="project" value="InterPro"/>
</dbReference>
<evidence type="ECO:0000256" key="10">
    <source>
        <dbReference type="SAM" id="Phobius"/>
    </source>
</evidence>
<dbReference type="Pfam" id="PF22776">
    <property type="entry name" value="K_trans_C"/>
    <property type="match status" value="1"/>
</dbReference>
<evidence type="ECO:0000256" key="2">
    <source>
        <dbReference type="ARBA" id="ARBA00022448"/>
    </source>
</evidence>
<dbReference type="AlphaFoldDB" id="A0A9P8AKL0"/>
<keyword evidence="6 10" id="KW-1133">Transmembrane helix</keyword>
<feature type="transmembrane region" description="Helical" evidence="10">
    <location>
        <begin position="132"/>
        <end position="154"/>
    </location>
</feature>
<dbReference type="RefSeq" id="XP_043051478.1">
    <property type="nucleotide sequence ID" value="XM_043193090.1"/>
</dbReference>
<protein>
    <recommendedName>
        <fullName evidence="15">High affinity potassium transporter</fullName>
    </recommendedName>
</protein>
<evidence type="ECO:0000256" key="5">
    <source>
        <dbReference type="ARBA" id="ARBA00022958"/>
    </source>
</evidence>
<dbReference type="InterPro" id="IPR053952">
    <property type="entry name" value="K_trans_C"/>
</dbReference>
<feature type="transmembrane region" description="Helical" evidence="10">
    <location>
        <begin position="423"/>
        <end position="455"/>
    </location>
</feature>
<evidence type="ECO:0000256" key="1">
    <source>
        <dbReference type="ARBA" id="ARBA00004141"/>
    </source>
</evidence>
<evidence type="ECO:0008006" key="15">
    <source>
        <dbReference type="Google" id="ProtNLM"/>
    </source>
</evidence>
<dbReference type="InterPro" id="IPR053951">
    <property type="entry name" value="K_trans_N"/>
</dbReference>
<evidence type="ECO:0000313" key="13">
    <source>
        <dbReference type="EMBL" id="KAG7195933.1"/>
    </source>
</evidence>
<feature type="transmembrane region" description="Helical" evidence="10">
    <location>
        <begin position="561"/>
        <end position="579"/>
    </location>
</feature>
<feature type="transmembrane region" description="Helical" evidence="10">
    <location>
        <begin position="508"/>
        <end position="529"/>
    </location>
</feature>
<dbReference type="InterPro" id="IPR003855">
    <property type="entry name" value="K+_transporter"/>
</dbReference>
<evidence type="ECO:0000256" key="8">
    <source>
        <dbReference type="ARBA" id="ARBA00023136"/>
    </source>
</evidence>
<name>A0A9P8AKL0_9ASCO</name>
<feature type="transmembrane region" description="Helical" evidence="10">
    <location>
        <begin position="275"/>
        <end position="294"/>
    </location>
</feature>
<feature type="domain" description="K+ potassium transporter integral membrane" evidence="11">
    <location>
        <begin position="94"/>
        <end position="601"/>
    </location>
</feature>
<feature type="transmembrane region" description="Helical" evidence="10">
    <location>
        <begin position="476"/>
        <end position="496"/>
    </location>
</feature>
<dbReference type="EMBL" id="JAHMUF010000002">
    <property type="protein sequence ID" value="KAG7195933.1"/>
    <property type="molecule type" value="Genomic_DNA"/>
</dbReference>
<keyword evidence="7" id="KW-0406">Ion transport</keyword>
<keyword evidence="8 10" id="KW-0472">Membrane</keyword>
<proteinExistence type="predicted"/>
<dbReference type="NCBIfam" id="TIGR00794">
    <property type="entry name" value="kup"/>
    <property type="match status" value="1"/>
</dbReference>
<keyword evidence="14" id="KW-1185">Reference proteome</keyword>
<accession>A0A9P8AKL0</accession>
<keyword evidence="5" id="KW-0630">Potassium</keyword>
<dbReference type="GO" id="GO:0016020">
    <property type="term" value="C:membrane"/>
    <property type="evidence" value="ECO:0007669"/>
    <property type="project" value="UniProtKB-SubCell"/>
</dbReference>
<dbReference type="Pfam" id="PF02705">
    <property type="entry name" value="K_trans"/>
    <property type="match status" value="1"/>
</dbReference>
<keyword evidence="2" id="KW-0813">Transport</keyword>
<evidence type="ECO:0000313" key="14">
    <source>
        <dbReference type="Proteomes" id="UP000790833"/>
    </source>
</evidence>
<keyword evidence="4 10" id="KW-0812">Transmembrane</keyword>
<feature type="transmembrane region" description="Helical" evidence="10">
    <location>
        <begin position="89"/>
        <end position="112"/>
    </location>
</feature>
<evidence type="ECO:0000256" key="6">
    <source>
        <dbReference type="ARBA" id="ARBA00022989"/>
    </source>
</evidence>
<feature type="transmembrane region" description="Helical" evidence="10">
    <location>
        <begin position="380"/>
        <end position="403"/>
    </location>
</feature>
<organism evidence="13 14">
    <name type="scientific">Scheffersomyces spartinae</name>
    <dbReference type="NCBI Taxonomy" id="45513"/>
    <lineage>
        <taxon>Eukaryota</taxon>
        <taxon>Fungi</taxon>
        <taxon>Dikarya</taxon>
        <taxon>Ascomycota</taxon>
        <taxon>Saccharomycotina</taxon>
        <taxon>Pichiomycetes</taxon>
        <taxon>Debaryomycetaceae</taxon>
        <taxon>Scheffersomyces</taxon>
    </lineage>
</organism>
<comment type="subcellular location">
    <subcellularLocation>
        <location evidence="1">Membrane</location>
        <topology evidence="1">Multi-pass membrane protein</topology>
    </subcellularLocation>
</comment>
<evidence type="ECO:0000256" key="3">
    <source>
        <dbReference type="ARBA" id="ARBA00022538"/>
    </source>
</evidence>
<feature type="transmembrane region" description="Helical" evidence="10">
    <location>
        <begin position="348"/>
        <end position="368"/>
    </location>
</feature>
<dbReference type="PANTHER" id="PTHR30540:SF83">
    <property type="entry name" value="K+ POTASSIUM TRANSPORTER"/>
    <property type="match status" value="1"/>
</dbReference>
<keyword evidence="3" id="KW-0633">Potassium transport</keyword>
<feature type="transmembrane region" description="Helical" evidence="10">
    <location>
        <begin position="536"/>
        <end position="555"/>
    </location>
</feature>
<dbReference type="PANTHER" id="PTHR30540">
    <property type="entry name" value="OSMOTIC STRESS POTASSIUM TRANSPORTER"/>
    <property type="match status" value="1"/>
</dbReference>
<gene>
    <name evidence="13" type="ORF">KQ657_002319</name>
</gene>
<evidence type="ECO:0000256" key="9">
    <source>
        <dbReference type="SAM" id="MobiDB-lite"/>
    </source>
</evidence>
<comment type="caution">
    <text evidence="13">The sequence shown here is derived from an EMBL/GenBank/DDBJ whole genome shotgun (WGS) entry which is preliminary data.</text>
</comment>
<reference evidence="13" key="1">
    <citation type="submission" date="2021-03" db="EMBL/GenBank/DDBJ databases">
        <authorList>
            <person name="Palmer J.M."/>
        </authorList>
    </citation>
    <scope>NUCLEOTIDE SEQUENCE</scope>
    <source>
        <strain evidence="13">ARV_011</strain>
    </source>
</reference>
<dbReference type="Proteomes" id="UP000790833">
    <property type="component" value="Unassembled WGS sequence"/>
</dbReference>
<feature type="transmembrane region" description="Helical" evidence="10">
    <location>
        <begin position="306"/>
        <end position="328"/>
    </location>
</feature>
<feature type="region of interest" description="Disordered" evidence="9">
    <location>
        <begin position="29"/>
        <end position="48"/>
    </location>
</feature>
<feature type="domain" description="K+ potassium transporter C-terminal" evidence="12">
    <location>
        <begin position="667"/>
        <end position="776"/>
    </location>
</feature>
<dbReference type="OrthoDB" id="504708at2759"/>
<sequence>MVNNHDAASINSQEDTTRGLENLDANSDIAEFNSGKVEATGDDESEQQLRRIRTLNVKDPERDEESQDIEIGTIESQDVHQKKMPLRQVLTLGFSTLGAIYGDIGTSPLYVLNSIKYPDPNNMTKEDVMGGISIIFYLFTFIVIFKYVFIVLVIGPNNGDGGQVAIYAKICRYLKVGLKGIHIPGSPEKSDLELLTRQETSSSWKSTRSDSSRFTRVSERFSELKNKPSTLKFISKLILVLCFLGCGLLFSDGMLTPTTSVLSAIGGIQIAKPSFSNNNVLAVSEVILFLLFVVQQFGSHKISFSFAPIVFIWMIGLLVCGVYNIVHWGPDIFKSLSPYYAVKLLQRTGIDVMSGAMLAITGTEALFADIGHFGRLPIQLTLGCFVYPCLMIAYLGQGAYLLHNLDKISNPFYYSIPGGTNSGPYWIMFILATLATIIASQALILGVFSIVTQLINLDCFPKFKVVHVSKDHIGKVYIPGVNWLLMVGVLLTTAGFKTSSNVTASYGLGISLDFAVTSILLVILMVYVYEVNFLIPLAYTLVFLSLEVTLVIANLKKVPHGAWFTIMMCVIFFSFLDFWRWARHLKLRYDLKSNVRISDLYPQLKPRPATVTVDLRNNSARVVPQEDEEVDMKEMFSENLKVASKFGKLTLNKYDGVAFMYNDSPYYVMRSPNTVPNIYAQLVRSFASLPRVFIFCYIRVLSIPNVPPEDRILLGSVKDIPDHYKCVLRFGYSDNIVIDSSIIAAISDELPPIEGIPVEDWNTLHIFENNKILSRDMESEEGRFGFFRRMIHGLRKTSINLVFSPLHLMFLQNYDSNVKFKDNSEDAERKLYLGTVVKI</sequence>
<evidence type="ECO:0000259" key="11">
    <source>
        <dbReference type="Pfam" id="PF02705"/>
    </source>
</evidence>
<evidence type="ECO:0000259" key="12">
    <source>
        <dbReference type="Pfam" id="PF22776"/>
    </source>
</evidence>
<dbReference type="GeneID" id="66115693"/>
<evidence type="ECO:0000256" key="7">
    <source>
        <dbReference type="ARBA" id="ARBA00023065"/>
    </source>
</evidence>